<dbReference type="Gene3D" id="3.40.50.2000">
    <property type="entry name" value="Glycogen Phosphorylase B"/>
    <property type="match status" value="2"/>
</dbReference>
<dbReference type="Pfam" id="PF13579">
    <property type="entry name" value="Glyco_trans_4_4"/>
    <property type="match status" value="1"/>
</dbReference>
<dbReference type="Pfam" id="PF13692">
    <property type="entry name" value="Glyco_trans_1_4"/>
    <property type="match status" value="1"/>
</dbReference>
<dbReference type="RefSeq" id="WP_108856896.1">
    <property type="nucleotide sequence ID" value="NZ_OMOI01000001.1"/>
</dbReference>
<dbReference type="EC" id="2.4.1.292" evidence="2"/>
<evidence type="ECO:0000313" key="3">
    <source>
        <dbReference type="Proteomes" id="UP000244911"/>
    </source>
</evidence>
<evidence type="ECO:0000259" key="1">
    <source>
        <dbReference type="Pfam" id="PF13579"/>
    </source>
</evidence>
<keyword evidence="3" id="KW-1185">Reference proteome</keyword>
<proteinExistence type="predicted"/>
<dbReference type="AlphaFoldDB" id="A0A2R8ALY9"/>
<dbReference type="PANTHER" id="PTHR12526">
    <property type="entry name" value="GLYCOSYLTRANSFERASE"/>
    <property type="match status" value="1"/>
</dbReference>
<dbReference type="Proteomes" id="UP000244911">
    <property type="component" value="Unassembled WGS sequence"/>
</dbReference>
<gene>
    <name evidence="2" type="primary">pglH_2</name>
    <name evidence="2" type="ORF">ALP8811_01946</name>
</gene>
<dbReference type="InterPro" id="IPR028098">
    <property type="entry name" value="Glyco_trans_4-like_N"/>
</dbReference>
<dbReference type="CDD" id="cd03820">
    <property type="entry name" value="GT4_AmsD-like"/>
    <property type="match status" value="1"/>
</dbReference>
<evidence type="ECO:0000313" key="2">
    <source>
        <dbReference type="EMBL" id="SPF76929.1"/>
    </source>
</evidence>
<name>A0A2R8ALY9_9RHOB</name>
<dbReference type="OrthoDB" id="9790710at2"/>
<dbReference type="EMBL" id="OMOI01000001">
    <property type="protein sequence ID" value="SPF76929.1"/>
    <property type="molecule type" value="Genomic_DNA"/>
</dbReference>
<dbReference type="GO" id="GO:0016757">
    <property type="term" value="F:glycosyltransferase activity"/>
    <property type="evidence" value="ECO:0007669"/>
    <property type="project" value="UniProtKB-KW"/>
</dbReference>
<reference evidence="2 3" key="1">
    <citation type="submission" date="2018-03" db="EMBL/GenBank/DDBJ databases">
        <authorList>
            <person name="Keele B.F."/>
        </authorList>
    </citation>
    <scope>NUCLEOTIDE SEQUENCE [LARGE SCALE GENOMIC DNA]</scope>
    <source>
        <strain evidence="2 3">CECT 8811</strain>
    </source>
</reference>
<protein>
    <submittedName>
        <fullName evidence="2">GalNAc-alpha-(1-&gt;4)-GalNAc-alpha-(1-&gt;3)-diNAcBac-PP-undecaprenol alpha-1,4-N-acetyl-D-galactosaminyltransferase</fullName>
        <ecNumber evidence="2">2.4.1.292</ecNumber>
    </submittedName>
</protein>
<sequence>MKVLLIQGGFGVGGAEKVVAMIASHRAQMGDEVTVMGFDMPDDGSYFPYPENVRILLPDGAKGSNPLARCQMIRRTIRATQPDVVLSFLTKINVLTLAAAIGTGVPVVISERNNPRAQNAHPIWRHAQNLLVRRAACAVMQTDRARADLPSAVQVAAKVIPNPCAPNPDHPAQPDPDGNRLVAVGRLDPQKGFDVLLRAMGKITAVLPDVTLTIHGEGPERKSLEALRAELKLENHVALPGASPTPGAWLSQADLLIMPSRFEGFPNVLAEATVSGLPVVSTDCDFGPREMIEVGENGLLVPVDDVPALASAVVGLMQDSALRTHMAGQAAINRDRLAPQRILQDWDRVIARAAKRG</sequence>
<dbReference type="SUPFAM" id="SSF53756">
    <property type="entry name" value="UDP-Glycosyltransferase/glycogen phosphorylase"/>
    <property type="match status" value="1"/>
</dbReference>
<organism evidence="2 3">
    <name type="scientific">Aliiroseovarius pelagivivens</name>
    <dbReference type="NCBI Taxonomy" id="1639690"/>
    <lineage>
        <taxon>Bacteria</taxon>
        <taxon>Pseudomonadati</taxon>
        <taxon>Pseudomonadota</taxon>
        <taxon>Alphaproteobacteria</taxon>
        <taxon>Rhodobacterales</taxon>
        <taxon>Paracoccaceae</taxon>
        <taxon>Aliiroseovarius</taxon>
    </lineage>
</organism>
<keyword evidence="2" id="KW-0808">Transferase</keyword>
<feature type="domain" description="Glycosyltransferase subfamily 4-like N-terminal" evidence="1">
    <location>
        <begin position="13"/>
        <end position="162"/>
    </location>
</feature>
<keyword evidence="2" id="KW-0328">Glycosyltransferase</keyword>
<accession>A0A2R8ALY9</accession>